<proteinExistence type="inferred from homology"/>
<feature type="domain" description="Acyl-CoA dehydrogenase/oxidase C-terminal" evidence="7">
    <location>
        <begin position="237"/>
        <end position="386"/>
    </location>
</feature>
<keyword evidence="11" id="KW-1185">Reference proteome</keyword>
<dbReference type="Gene3D" id="2.40.110.10">
    <property type="entry name" value="Butyryl-CoA Dehydrogenase, subunit A, domain 2"/>
    <property type="match status" value="1"/>
</dbReference>
<evidence type="ECO:0000259" key="9">
    <source>
        <dbReference type="Pfam" id="PF02771"/>
    </source>
</evidence>
<evidence type="ECO:0000313" key="11">
    <source>
        <dbReference type="Proteomes" id="UP000325797"/>
    </source>
</evidence>
<evidence type="ECO:0000256" key="4">
    <source>
        <dbReference type="ARBA" id="ARBA00022827"/>
    </source>
</evidence>
<dbReference type="Pfam" id="PF02770">
    <property type="entry name" value="Acyl-CoA_dh_M"/>
    <property type="match status" value="1"/>
</dbReference>
<dbReference type="InterPro" id="IPR013786">
    <property type="entry name" value="AcylCoA_DH/ox_N"/>
</dbReference>
<dbReference type="InterPro" id="IPR046373">
    <property type="entry name" value="Acyl-CoA_Oxase/DH_mid-dom_sf"/>
</dbReference>
<dbReference type="Gene3D" id="1.10.540.10">
    <property type="entry name" value="Acyl-CoA dehydrogenase/oxidase, N-terminal domain"/>
    <property type="match status" value="1"/>
</dbReference>
<dbReference type="SUPFAM" id="SSF47203">
    <property type="entry name" value="Acyl-CoA dehydrogenase C-terminal domain-like"/>
    <property type="match status" value="1"/>
</dbReference>
<dbReference type="InterPro" id="IPR037069">
    <property type="entry name" value="AcylCoA_DH/ox_N_sf"/>
</dbReference>
<dbReference type="KEGG" id="hadh:FRZ61_51850"/>
<reference evidence="10 11" key="1">
    <citation type="submission" date="2019-08" db="EMBL/GenBank/DDBJ databases">
        <title>Hyperibacter terrae gen. nov., sp. nov. and Hyperibacter viscosus sp. nov., two new members in the family Rhodospirillaceae isolated from the rhizosphere of Hypericum perforatum.</title>
        <authorList>
            <person name="Noviana Z."/>
        </authorList>
    </citation>
    <scope>NUCLEOTIDE SEQUENCE [LARGE SCALE GENOMIC DNA]</scope>
    <source>
        <strain evidence="10 11">R5959</strain>
    </source>
</reference>
<sequence>MTADPGSIAGFDAAELAVLETVRRFVAKEVRPEVMRLEREGAYPEALLERMRGLGLFGLAIPEEQGGLGLRLPVFAAIMEELAKGWTSLAAYVNSHSTVAYVIGKHGTGAQRARYLPKMATGELRAALCLTEPGAGSDLQAIATTARPAGDGFTLSGSKFFVTNGRRADLLLVLAKTDPAAQPAKRGISLLLVEKEIPGVKVAGTFHKMAYGQVDTVEILFQDALVPSAALVGGEAGRGLQQLFDGLEVGRIAIAASAVGLAADALNEARRYAGERKAFGVTIDQHQAVQLRLAEMATRLVAARLITREAAQAKAEGNRADMISGMAKLFASETCSAIVDDALRIHGGYGYVADYPIERLYREAPLYIVGEGTNDIQKLVIARRILEGQDIDLLGLPQ</sequence>
<evidence type="ECO:0000313" key="10">
    <source>
        <dbReference type="EMBL" id="QEX25238.1"/>
    </source>
</evidence>
<accession>A0A5J6N5P8</accession>
<comment type="similarity">
    <text evidence="2 6">Belongs to the acyl-CoA dehydrogenase family.</text>
</comment>
<dbReference type="InterPro" id="IPR006089">
    <property type="entry name" value="Acyl-CoA_DH_CS"/>
</dbReference>
<dbReference type="InterPro" id="IPR006091">
    <property type="entry name" value="Acyl-CoA_Oxase/DH_mid-dom"/>
</dbReference>
<dbReference type="RefSeq" id="WP_225309011.1">
    <property type="nucleotide sequence ID" value="NZ_CP042582.1"/>
</dbReference>
<dbReference type="Pfam" id="PF00441">
    <property type="entry name" value="Acyl-CoA_dh_1"/>
    <property type="match status" value="1"/>
</dbReference>
<feature type="domain" description="Acyl-CoA oxidase/dehydrogenase middle" evidence="8">
    <location>
        <begin position="127"/>
        <end position="223"/>
    </location>
</feature>
<name>A0A5J6N5P8_9PROT</name>
<dbReference type="PANTHER" id="PTHR43884:SF12">
    <property type="entry name" value="ISOVALERYL-COA DEHYDROGENASE, MITOCHONDRIAL-RELATED"/>
    <property type="match status" value="1"/>
</dbReference>
<dbReference type="EMBL" id="CP042582">
    <property type="protein sequence ID" value="QEX25238.1"/>
    <property type="molecule type" value="Genomic_DNA"/>
</dbReference>
<gene>
    <name evidence="10" type="ORF">FRZ61_51850</name>
</gene>
<dbReference type="FunFam" id="2.40.110.10:FF:000002">
    <property type="entry name" value="Acyl-CoA dehydrogenase fadE12"/>
    <property type="match status" value="1"/>
</dbReference>
<protein>
    <submittedName>
        <fullName evidence="10">Isovaleryl-CoA dehydrogenase</fullName>
    </submittedName>
</protein>
<evidence type="ECO:0000256" key="5">
    <source>
        <dbReference type="ARBA" id="ARBA00023002"/>
    </source>
</evidence>
<evidence type="ECO:0000256" key="3">
    <source>
        <dbReference type="ARBA" id="ARBA00022630"/>
    </source>
</evidence>
<evidence type="ECO:0000259" key="8">
    <source>
        <dbReference type="Pfam" id="PF02770"/>
    </source>
</evidence>
<dbReference type="SUPFAM" id="SSF56645">
    <property type="entry name" value="Acyl-CoA dehydrogenase NM domain-like"/>
    <property type="match status" value="1"/>
</dbReference>
<dbReference type="GO" id="GO:0003995">
    <property type="term" value="F:acyl-CoA dehydrogenase activity"/>
    <property type="evidence" value="ECO:0007669"/>
    <property type="project" value="InterPro"/>
</dbReference>
<evidence type="ECO:0000256" key="1">
    <source>
        <dbReference type="ARBA" id="ARBA00001974"/>
    </source>
</evidence>
<keyword evidence="4 6" id="KW-0274">FAD</keyword>
<keyword evidence="3 6" id="KW-0285">Flavoprotein</keyword>
<dbReference type="InterPro" id="IPR009100">
    <property type="entry name" value="AcylCoA_DH/oxidase_NM_dom_sf"/>
</dbReference>
<dbReference type="PROSITE" id="PS00072">
    <property type="entry name" value="ACYL_COA_DH_1"/>
    <property type="match status" value="1"/>
</dbReference>
<evidence type="ECO:0000256" key="2">
    <source>
        <dbReference type="ARBA" id="ARBA00009347"/>
    </source>
</evidence>
<dbReference type="InterPro" id="IPR036250">
    <property type="entry name" value="AcylCo_DH-like_C"/>
</dbReference>
<dbReference type="Pfam" id="PF02771">
    <property type="entry name" value="Acyl-CoA_dh_N"/>
    <property type="match status" value="1"/>
</dbReference>
<feature type="domain" description="Acyl-CoA dehydrogenase/oxidase N-terminal" evidence="9">
    <location>
        <begin position="15"/>
        <end position="123"/>
    </location>
</feature>
<evidence type="ECO:0000259" key="7">
    <source>
        <dbReference type="Pfam" id="PF00441"/>
    </source>
</evidence>
<keyword evidence="5 6" id="KW-0560">Oxidoreductase</keyword>
<dbReference type="PIRSF" id="PIRSF016578">
    <property type="entry name" value="HsaA"/>
    <property type="match status" value="1"/>
</dbReference>
<evidence type="ECO:0000256" key="6">
    <source>
        <dbReference type="RuleBase" id="RU362125"/>
    </source>
</evidence>
<dbReference type="PANTHER" id="PTHR43884">
    <property type="entry name" value="ACYL-COA DEHYDROGENASE"/>
    <property type="match status" value="1"/>
</dbReference>
<organism evidence="10 11">
    <name type="scientific">Hypericibacter adhaerens</name>
    <dbReference type="NCBI Taxonomy" id="2602016"/>
    <lineage>
        <taxon>Bacteria</taxon>
        <taxon>Pseudomonadati</taxon>
        <taxon>Pseudomonadota</taxon>
        <taxon>Alphaproteobacteria</taxon>
        <taxon>Rhodospirillales</taxon>
        <taxon>Dongiaceae</taxon>
        <taxon>Hypericibacter</taxon>
    </lineage>
</organism>
<dbReference type="InterPro" id="IPR009075">
    <property type="entry name" value="AcylCo_DH/oxidase_C"/>
</dbReference>
<dbReference type="FunFam" id="1.20.140.10:FF:000001">
    <property type="entry name" value="Acyl-CoA dehydrogenase"/>
    <property type="match status" value="1"/>
</dbReference>
<comment type="cofactor">
    <cofactor evidence="1 6">
        <name>FAD</name>
        <dbReference type="ChEBI" id="CHEBI:57692"/>
    </cofactor>
</comment>
<dbReference type="Gene3D" id="1.20.140.10">
    <property type="entry name" value="Butyryl-CoA Dehydrogenase, subunit A, domain 3"/>
    <property type="match status" value="1"/>
</dbReference>
<dbReference type="GO" id="GO:0050660">
    <property type="term" value="F:flavin adenine dinucleotide binding"/>
    <property type="evidence" value="ECO:0007669"/>
    <property type="project" value="InterPro"/>
</dbReference>
<dbReference type="AlphaFoldDB" id="A0A5J6N5P8"/>
<dbReference type="Proteomes" id="UP000325797">
    <property type="component" value="Chromosome"/>
</dbReference>